<dbReference type="GO" id="GO:0031956">
    <property type="term" value="F:medium-chain fatty acid-CoA ligase activity"/>
    <property type="evidence" value="ECO:0007669"/>
    <property type="project" value="TreeGrafter"/>
</dbReference>
<dbReference type="Gene3D" id="3.40.50.12780">
    <property type="entry name" value="N-terminal domain of ligase-like"/>
    <property type="match status" value="1"/>
</dbReference>
<comment type="similarity">
    <text evidence="1">Belongs to the ATP-dependent AMP-binding enzyme family.</text>
</comment>
<keyword evidence="2" id="KW-0436">Ligase</keyword>
<dbReference type="Pfam" id="PF00501">
    <property type="entry name" value="AMP-binding"/>
    <property type="match status" value="1"/>
</dbReference>
<reference evidence="5" key="1">
    <citation type="submission" date="2022-10" db="EMBL/GenBank/DDBJ databases">
        <title>The complete genomes of actinobacterial strains from the NBC collection.</title>
        <authorList>
            <person name="Joergensen T.S."/>
            <person name="Alvarez Arevalo M."/>
            <person name="Sterndorff E.B."/>
            <person name="Faurdal D."/>
            <person name="Vuksanovic O."/>
            <person name="Mourched A.-S."/>
            <person name="Charusanti P."/>
            <person name="Shaw S."/>
            <person name="Blin K."/>
            <person name="Weber T."/>
        </authorList>
    </citation>
    <scope>NUCLEOTIDE SEQUENCE</scope>
    <source>
        <strain evidence="5">NBC_00148</strain>
    </source>
</reference>
<evidence type="ECO:0000313" key="5">
    <source>
        <dbReference type="EMBL" id="WTQ77802.1"/>
    </source>
</evidence>
<dbReference type="InterPro" id="IPR000873">
    <property type="entry name" value="AMP-dep_synth/lig_dom"/>
</dbReference>
<evidence type="ECO:0000256" key="3">
    <source>
        <dbReference type="SAM" id="MobiDB-lite"/>
    </source>
</evidence>
<evidence type="ECO:0000256" key="1">
    <source>
        <dbReference type="ARBA" id="ARBA00006432"/>
    </source>
</evidence>
<dbReference type="GO" id="GO:0006631">
    <property type="term" value="P:fatty acid metabolic process"/>
    <property type="evidence" value="ECO:0007669"/>
    <property type="project" value="TreeGrafter"/>
</dbReference>
<dbReference type="EMBL" id="CP108169">
    <property type="protein sequence ID" value="WTQ77802.1"/>
    <property type="molecule type" value="Genomic_DNA"/>
</dbReference>
<dbReference type="AlphaFoldDB" id="A0AAU1M2X8"/>
<evidence type="ECO:0000256" key="2">
    <source>
        <dbReference type="ARBA" id="ARBA00022598"/>
    </source>
</evidence>
<protein>
    <submittedName>
        <fullName evidence="5">AMP-binding protein</fullName>
    </submittedName>
</protein>
<dbReference type="PANTHER" id="PTHR43201:SF5">
    <property type="entry name" value="MEDIUM-CHAIN ACYL-COA LIGASE ACSF2, MITOCHONDRIAL"/>
    <property type="match status" value="1"/>
</dbReference>
<accession>A0AAU1M2X8</accession>
<proteinExistence type="inferred from homology"/>
<organism evidence="5">
    <name type="scientific">Streptomyces sp. NBC_00148</name>
    <dbReference type="NCBI Taxonomy" id="2903626"/>
    <lineage>
        <taxon>Bacteria</taxon>
        <taxon>Bacillati</taxon>
        <taxon>Actinomycetota</taxon>
        <taxon>Actinomycetes</taxon>
        <taxon>Kitasatosporales</taxon>
        <taxon>Streptomycetaceae</taxon>
        <taxon>Streptomyces</taxon>
    </lineage>
</organism>
<dbReference type="SUPFAM" id="SSF56801">
    <property type="entry name" value="Acetyl-CoA synthetase-like"/>
    <property type="match status" value="1"/>
</dbReference>
<dbReference type="PANTHER" id="PTHR43201">
    <property type="entry name" value="ACYL-COA SYNTHETASE"/>
    <property type="match status" value="1"/>
</dbReference>
<feature type="region of interest" description="Disordered" evidence="3">
    <location>
        <begin position="337"/>
        <end position="359"/>
    </location>
</feature>
<gene>
    <name evidence="5" type="ORF">OG222_33730</name>
</gene>
<sequence>MLAPSGSIHVPTGHAVDVLPAALAAGAAAHPSTPLTFRGPTGVWQVSLAEIHERALRVATGLAAIGIREGDVVAVQLPGSLATAVAHAAVLLRGAVLLPLLSTTGAADTRSALQRSGASALITTAWRSHDALRGRRASDGPSRLRRVIAVSGTWPAAGVPSDAVDWAALEAFRPLRPDAVVLPDDPGVLVRTHGAGEAKGVVHTHRSVLSEVATLHTRVWRGSSRNTHLDPFPPGHVAGLTALLDALVHGTSLVLLERWNADAALELIHGRRVTSSAGTPAQLMALLDAAESDERGVGTLTDYLVGRGPVPPGLLERADRAGVIVCRAYGSVEHPTVTAGTASMPPDKRATTDGRPMPGNEVRIVDAEGGVLGAGHEGEIQTRGPDRFLRYWLPEPGEPDLTTDGWLRTGDVGRLDAEGFLTVTGRAGSALTRVA</sequence>
<name>A0AAU1M2X8_9ACTN</name>
<feature type="domain" description="AMP-dependent synthetase/ligase" evidence="4">
    <location>
        <begin position="44"/>
        <end position="392"/>
    </location>
</feature>
<dbReference type="InterPro" id="IPR042099">
    <property type="entry name" value="ANL_N_sf"/>
</dbReference>
<evidence type="ECO:0000259" key="4">
    <source>
        <dbReference type="Pfam" id="PF00501"/>
    </source>
</evidence>